<dbReference type="GO" id="GO:0070025">
    <property type="term" value="F:carbon monoxide binding"/>
    <property type="evidence" value="ECO:0007669"/>
    <property type="project" value="TreeGrafter"/>
</dbReference>
<dbReference type="PIRSF" id="PIRSF005622">
    <property type="entry name" value="Hydrgn_mat_hypD"/>
    <property type="match status" value="1"/>
</dbReference>
<dbReference type="AlphaFoldDB" id="A0AA41R211"/>
<dbReference type="InterPro" id="IPR042243">
    <property type="entry name" value="HypD_1"/>
</dbReference>
<protein>
    <submittedName>
        <fullName evidence="4">Hydrogenase formation protein HypD</fullName>
    </submittedName>
</protein>
<keyword evidence="5" id="KW-1185">Reference proteome</keyword>
<evidence type="ECO:0000256" key="2">
    <source>
        <dbReference type="ARBA" id="ARBA00022723"/>
    </source>
</evidence>
<dbReference type="PANTHER" id="PTHR30149:SF0">
    <property type="entry name" value="HYDROGENASE MATURATION FACTOR HYPD"/>
    <property type="match status" value="1"/>
</dbReference>
<organism evidence="4 5">
    <name type="scientific">Desulfatitalea alkaliphila</name>
    <dbReference type="NCBI Taxonomy" id="2929485"/>
    <lineage>
        <taxon>Bacteria</taxon>
        <taxon>Pseudomonadati</taxon>
        <taxon>Thermodesulfobacteriota</taxon>
        <taxon>Desulfobacteria</taxon>
        <taxon>Desulfobacterales</taxon>
        <taxon>Desulfosarcinaceae</taxon>
        <taxon>Desulfatitalea</taxon>
    </lineage>
</organism>
<dbReference type="Gene3D" id="6.10.20.100">
    <property type="match status" value="1"/>
</dbReference>
<dbReference type="Proteomes" id="UP001165427">
    <property type="component" value="Unassembled WGS sequence"/>
</dbReference>
<comment type="caution">
    <text evidence="4">The sequence shown here is derived from an EMBL/GenBank/DDBJ whole genome shotgun (WGS) entry which is preliminary data.</text>
</comment>
<dbReference type="PANTHER" id="PTHR30149">
    <property type="entry name" value="HYDROGENASE PROTEIN ASSEMBLY PROTEIN HYPD"/>
    <property type="match status" value="1"/>
</dbReference>
<name>A0AA41R211_9BACT</name>
<dbReference type="Pfam" id="PF01924">
    <property type="entry name" value="HypD"/>
    <property type="match status" value="1"/>
</dbReference>
<sequence>MNMDDVTFTEAFRDPAIARGLVRDIQRAADRPMRLMEVCGTHTMAIFRHGIRDLLPPAITLLSGPGCPVCVTDTLDINGFIALSQREEVIVATFGDLLRVPGSFTSLRREAAEGADVRVVYSAMDAVTLARQHPDRTVVFLGVGFETTTPTVAAAILTARDLGLTNFCVYSAHKVVPPALEALMQAPDTRIDGFLLPGHVSVIIGTEAYRPFFERFGLPCVVAGFEPLDILAAIGDLARQIADGRPALTNAYRRAVGDAGNPRARQVMAQVFAPCDTRWRGLGTIPASGLAIRDEFAAFDATRRFKIAVVEMPEPKGCLCGPVLTGARVPTDCALFGKRCTPTDPVGPCMVSSEGSCAAFYRFQR</sequence>
<keyword evidence="3" id="KW-0408">Iron</keyword>
<dbReference type="EMBL" id="JALJRB010000002">
    <property type="protein sequence ID" value="MCJ8499346.1"/>
    <property type="molecule type" value="Genomic_DNA"/>
</dbReference>
<dbReference type="GO" id="GO:0051539">
    <property type="term" value="F:4 iron, 4 sulfur cluster binding"/>
    <property type="evidence" value="ECO:0007669"/>
    <property type="project" value="TreeGrafter"/>
</dbReference>
<evidence type="ECO:0000256" key="1">
    <source>
        <dbReference type="ARBA" id="ARBA00007888"/>
    </source>
</evidence>
<keyword evidence="2" id="KW-0479">Metal-binding</keyword>
<dbReference type="GO" id="GO:0051604">
    <property type="term" value="P:protein maturation"/>
    <property type="evidence" value="ECO:0007669"/>
    <property type="project" value="TreeGrafter"/>
</dbReference>
<dbReference type="InterPro" id="IPR042244">
    <property type="entry name" value="HypD_2_sf"/>
</dbReference>
<evidence type="ECO:0000313" key="4">
    <source>
        <dbReference type="EMBL" id="MCJ8499346.1"/>
    </source>
</evidence>
<dbReference type="RefSeq" id="WP_246902594.1">
    <property type="nucleotide sequence ID" value="NZ_JALJRB010000002.1"/>
</dbReference>
<proteinExistence type="inferred from homology"/>
<accession>A0AA41R211</accession>
<dbReference type="InterPro" id="IPR002780">
    <property type="entry name" value="Hyd_form_HypD"/>
</dbReference>
<dbReference type="GO" id="GO:0005506">
    <property type="term" value="F:iron ion binding"/>
    <property type="evidence" value="ECO:0007669"/>
    <property type="project" value="TreeGrafter"/>
</dbReference>
<evidence type="ECO:0000313" key="5">
    <source>
        <dbReference type="Proteomes" id="UP001165427"/>
    </source>
</evidence>
<comment type="similarity">
    <text evidence="1">Belongs to the HypD family.</text>
</comment>
<evidence type="ECO:0000256" key="3">
    <source>
        <dbReference type="ARBA" id="ARBA00023004"/>
    </source>
</evidence>
<dbReference type="NCBIfam" id="TIGR00075">
    <property type="entry name" value="hypD"/>
    <property type="match status" value="1"/>
</dbReference>
<dbReference type="Gene3D" id="3.40.50.11750">
    <property type="entry name" value="HypD, alpha/beta domain 1"/>
    <property type="match status" value="2"/>
</dbReference>
<gene>
    <name evidence="4" type="primary">hypD</name>
    <name evidence="4" type="ORF">MRX98_02070</name>
</gene>
<reference evidence="4" key="1">
    <citation type="submission" date="2022-04" db="EMBL/GenBank/DDBJ databases">
        <title>Desulfatitalea alkaliphila sp. nov., a novel anaerobic sulfate-reducing bacterium isolated from terrestrial mud volcano, Taman Peninsula, Russia.</title>
        <authorList>
            <person name="Khomyakova M.A."/>
            <person name="Merkel A.Y."/>
            <person name="Slobodkin A.I."/>
        </authorList>
    </citation>
    <scope>NUCLEOTIDE SEQUENCE</scope>
    <source>
        <strain evidence="4">M08but</strain>
    </source>
</reference>